<proteinExistence type="predicted"/>
<dbReference type="RefSeq" id="WP_185019903.1">
    <property type="nucleotide sequence ID" value="NZ_MOBI01000029.1"/>
</dbReference>
<reference evidence="2 3" key="1">
    <citation type="submission" date="2016-10" db="EMBL/GenBank/DDBJ databases">
        <title>Comparative genome analysis of multiple Pseudomonas spp. focuses on biocontrol and plant growth promoting traits.</title>
        <authorList>
            <person name="Tao X.-Y."/>
            <person name="Taylor C.G."/>
        </authorList>
    </citation>
    <scope>NUCLEOTIDE SEQUENCE [LARGE SCALE GENOMIC DNA]</scope>
    <source>
        <strain evidence="2 3">37D10</strain>
    </source>
</reference>
<comment type="caution">
    <text evidence="2">The sequence shown here is derived from an EMBL/GenBank/DDBJ whole genome shotgun (WGS) entry which is preliminary data.</text>
</comment>
<gene>
    <name evidence="2" type="ORF">BK658_25610</name>
</gene>
<feature type="transmembrane region" description="Helical" evidence="1">
    <location>
        <begin position="151"/>
        <end position="178"/>
    </location>
</feature>
<evidence type="ECO:0008006" key="4">
    <source>
        <dbReference type="Google" id="ProtNLM"/>
    </source>
</evidence>
<keyword evidence="1" id="KW-0472">Membrane</keyword>
<dbReference type="AlphaFoldDB" id="A0A423GK77"/>
<name>A0A423GK77_9PSED</name>
<organism evidence="2 3">
    <name type="scientific">Pseudomonas brassicacearum</name>
    <dbReference type="NCBI Taxonomy" id="930166"/>
    <lineage>
        <taxon>Bacteria</taxon>
        <taxon>Pseudomonadati</taxon>
        <taxon>Pseudomonadota</taxon>
        <taxon>Gammaproteobacteria</taxon>
        <taxon>Pseudomonadales</taxon>
        <taxon>Pseudomonadaceae</taxon>
        <taxon>Pseudomonas</taxon>
    </lineage>
</organism>
<keyword evidence="1" id="KW-1133">Transmembrane helix</keyword>
<feature type="transmembrane region" description="Helical" evidence="1">
    <location>
        <begin position="111"/>
        <end position="131"/>
    </location>
</feature>
<evidence type="ECO:0000256" key="1">
    <source>
        <dbReference type="SAM" id="Phobius"/>
    </source>
</evidence>
<feature type="transmembrane region" description="Helical" evidence="1">
    <location>
        <begin position="75"/>
        <end position="99"/>
    </location>
</feature>
<accession>A0A423GK77</accession>
<keyword evidence="1" id="KW-0812">Transmembrane</keyword>
<dbReference type="EMBL" id="MOBI01000029">
    <property type="protein sequence ID" value="ROM90764.1"/>
    <property type="molecule type" value="Genomic_DNA"/>
</dbReference>
<evidence type="ECO:0000313" key="3">
    <source>
        <dbReference type="Proteomes" id="UP000284684"/>
    </source>
</evidence>
<evidence type="ECO:0000313" key="2">
    <source>
        <dbReference type="EMBL" id="ROM90764.1"/>
    </source>
</evidence>
<dbReference type="Proteomes" id="UP000284684">
    <property type="component" value="Unassembled WGS sequence"/>
</dbReference>
<sequence>MNAHTPFRLRKRMRWISLMTVALAWALAISEIVTYISSWTVWGDVTREAYFSGFSDLLPGLLKEGFEQSTVSAGLILFLDAVIPLMAAVGMTAAGFFFLRLSRNEICSERNIRCISLIGILIIMEPLLQPILNSLQVLALSIDLPPGDRVFSFSVGFSSMASYQIVMGIFLTSFSLVLREAKLLSEEQSHYI</sequence>
<protein>
    <recommendedName>
        <fullName evidence="4">DUF2975 domain-containing protein</fullName>
    </recommendedName>
</protein>